<dbReference type="EMBL" id="NNRN01000035">
    <property type="protein sequence ID" value="OYR31844.1"/>
    <property type="molecule type" value="Genomic_DNA"/>
</dbReference>
<dbReference type="Proteomes" id="UP000216363">
    <property type="component" value="Unassembled WGS sequence"/>
</dbReference>
<proteinExistence type="predicted"/>
<protein>
    <submittedName>
        <fullName evidence="1">Uncharacterized protein</fullName>
    </submittedName>
</protein>
<organism evidence="1 2">
    <name type="scientific">Brucella lupini</name>
    <dbReference type="NCBI Taxonomy" id="255457"/>
    <lineage>
        <taxon>Bacteria</taxon>
        <taxon>Pseudomonadati</taxon>
        <taxon>Pseudomonadota</taxon>
        <taxon>Alphaproteobacteria</taxon>
        <taxon>Hyphomicrobiales</taxon>
        <taxon>Brucellaceae</taxon>
        <taxon>Brucella/Ochrobactrum group</taxon>
        <taxon>Brucella</taxon>
    </lineage>
</organism>
<reference evidence="1 2" key="1">
    <citation type="submission" date="2017-07" db="EMBL/GenBank/DDBJ databases">
        <title>Draft genome of Ochrobactrum lupini type strain LUP21.</title>
        <authorList>
            <person name="Krzyzanowska D.M."/>
            <person name="Jafra S."/>
        </authorList>
    </citation>
    <scope>NUCLEOTIDE SEQUENCE [LARGE SCALE GENOMIC DNA]</scope>
    <source>
        <strain evidence="1 2">LUP21</strain>
    </source>
</reference>
<evidence type="ECO:0000313" key="2">
    <source>
        <dbReference type="Proteomes" id="UP000216363"/>
    </source>
</evidence>
<evidence type="ECO:0000313" key="1">
    <source>
        <dbReference type="EMBL" id="OYR31844.1"/>
    </source>
</evidence>
<name>A0A256GX96_9HYPH</name>
<dbReference type="AlphaFoldDB" id="A0A256GX96"/>
<comment type="caution">
    <text evidence="1">The sequence shown here is derived from an EMBL/GenBank/DDBJ whole genome shotgun (WGS) entry which is preliminary data.</text>
</comment>
<accession>A0A256GX96</accession>
<gene>
    <name evidence="1" type="ORF">CES86_0651</name>
</gene>
<sequence>MTTMTRKLANDAARTVERRGARLTFLVVPVLLNVLTASDNESISEQVLV</sequence>